<keyword evidence="2" id="KW-1185">Reference proteome</keyword>
<dbReference type="EMBL" id="JAGFNS010000009">
    <property type="protein sequence ID" value="MBO3738952.1"/>
    <property type="molecule type" value="Genomic_DNA"/>
</dbReference>
<dbReference type="Proteomes" id="UP000679690">
    <property type="component" value="Unassembled WGS sequence"/>
</dbReference>
<dbReference type="PROSITE" id="PS51257">
    <property type="entry name" value="PROKAR_LIPOPROTEIN"/>
    <property type="match status" value="1"/>
</dbReference>
<evidence type="ECO:0000313" key="1">
    <source>
        <dbReference type="EMBL" id="MBO3738952.1"/>
    </source>
</evidence>
<gene>
    <name evidence="1" type="ORF">J5X75_15600</name>
</gene>
<reference evidence="1 2" key="1">
    <citation type="submission" date="2021-03" db="EMBL/GenBank/DDBJ databases">
        <title>Actinoplanes flavus sp. nov., a novel actinomycete isolated from Coconut Palm rhizosphere soil.</title>
        <authorList>
            <person name="Luo X."/>
        </authorList>
    </citation>
    <scope>NUCLEOTIDE SEQUENCE [LARGE SCALE GENOMIC DNA]</scope>
    <source>
        <strain evidence="1 2">NEAU-H7</strain>
    </source>
</reference>
<organism evidence="1 2">
    <name type="scientific">Actinoplanes flavus</name>
    <dbReference type="NCBI Taxonomy" id="2820290"/>
    <lineage>
        <taxon>Bacteria</taxon>
        <taxon>Bacillati</taxon>
        <taxon>Actinomycetota</taxon>
        <taxon>Actinomycetes</taxon>
        <taxon>Micromonosporales</taxon>
        <taxon>Micromonosporaceae</taxon>
        <taxon>Actinoplanes</taxon>
    </lineage>
</organism>
<evidence type="ECO:0008006" key="3">
    <source>
        <dbReference type="Google" id="ProtNLM"/>
    </source>
</evidence>
<protein>
    <recommendedName>
        <fullName evidence="3">Lipoprotein</fullName>
    </recommendedName>
</protein>
<name>A0ABS3UJJ6_9ACTN</name>
<sequence length="168" mass="18184">MKTALSGVVLTLSLFGVSGCSDDEEQPLGKVIVGGVDFQSHCGDRKFDESPTGGSCRSEVDLDAACKREFPEESDPKLVLQDLGNPKSGLCISGRKQLGGISDMLGYCAETHAKGDRAKAAAELRGDTWQCREKLDVKALCIGRYNDSRLEAEEVGGLWQCYRYSRTA</sequence>
<accession>A0ABS3UJJ6</accession>
<evidence type="ECO:0000313" key="2">
    <source>
        <dbReference type="Proteomes" id="UP000679690"/>
    </source>
</evidence>
<dbReference type="RefSeq" id="WP_208468119.1">
    <property type="nucleotide sequence ID" value="NZ_JAGFNS010000009.1"/>
</dbReference>
<comment type="caution">
    <text evidence="1">The sequence shown here is derived from an EMBL/GenBank/DDBJ whole genome shotgun (WGS) entry which is preliminary data.</text>
</comment>
<proteinExistence type="predicted"/>